<evidence type="ECO:0000259" key="1">
    <source>
        <dbReference type="Pfam" id="PF00326"/>
    </source>
</evidence>
<dbReference type="InterPro" id="IPR050585">
    <property type="entry name" value="Xaa-Pro_dipeptidyl-ppase/CocE"/>
</dbReference>
<dbReference type="InterPro" id="IPR001375">
    <property type="entry name" value="Peptidase_S9_cat"/>
</dbReference>
<dbReference type="Pfam" id="PF07676">
    <property type="entry name" value="PD40"/>
    <property type="match status" value="1"/>
</dbReference>
<sequence length="678" mass="73644">MTALPYGTWPSPITADLIISKSVSIGDLGVGAHGLWWSEGRPEEGGRVQLVRQLANGTHFDVLPEGFGARTRVHEYGGGAWWLHGDDVVFANWADQRLYRMPEDSHEPVALTPAPAAEHGDRYADMRFTADGRWVVCVRERHSADGEPTNEIVAVRTHPDGEPAEPIVLVSGPDFLAAPRVSPDGTLLTWFSWHHPDMPWDGTELHVATLIVELHDGGRIDLGASVVLAGSRDESITEPDWHPDGSLLFVADRSNWWNLYRFTAEQLHEALVSGVSPQPTLLTPMDSDITLGHWVFDQSRYAVLADGRILFAHIVGGSDRLAVISADGTRVTPVDSPLTSISSLRAFGNGAALVGSSFRHEPVVVAIDVPNTDHVPVAEDATVAASIGIVRPSRDLGVEQNWFAHPESIEFATTGDRTAYGLFYPPTNPGVSELADERPPLIVLSHGGPTAAARPQLALGVQFWTSRGFAVVDVNYGGSTGYGRAFRKQLDGLWGIVDVEDCIAAAQYLVATDRVDAERLIIRGGSAGGFTTLAALTFHDVFAAGCSLYGIADLEVLATDTHKFESRYLDSLIGPWPERSDLYRERSPIHHTERLSCPLIVLQGLDDAVVPPNQAELMVQALAERGLPHAYLAFEGEGHGFRQAATMKRALEAEAYFYSKVLGFELADPVEPVTIVNL</sequence>
<dbReference type="PANTHER" id="PTHR43056:SF5">
    <property type="entry name" value="PEPTIDASE S9 PROLYL OLIGOPEPTIDASE CATALYTIC DOMAIN-CONTAINING PROTEIN"/>
    <property type="match status" value="1"/>
</dbReference>
<dbReference type="Gene3D" id="3.40.50.1820">
    <property type="entry name" value="alpha/beta hydrolase"/>
    <property type="match status" value="1"/>
</dbReference>
<proteinExistence type="predicted"/>
<dbReference type="Pfam" id="PF00326">
    <property type="entry name" value="Peptidase_S9"/>
    <property type="match status" value="1"/>
</dbReference>
<dbReference type="SUPFAM" id="SSF53474">
    <property type="entry name" value="alpha/beta-Hydrolases"/>
    <property type="match status" value="1"/>
</dbReference>
<feature type="domain" description="Peptidase S9 prolyl oligopeptidase catalytic" evidence="1">
    <location>
        <begin position="459"/>
        <end position="663"/>
    </location>
</feature>
<accession>A0A6J5YGS0</accession>
<dbReference type="AlphaFoldDB" id="A0A6J5YGS0"/>
<dbReference type="GO" id="GO:0006508">
    <property type="term" value="P:proteolysis"/>
    <property type="evidence" value="ECO:0007669"/>
    <property type="project" value="InterPro"/>
</dbReference>
<dbReference type="Gene3D" id="2.120.10.30">
    <property type="entry name" value="TolB, C-terminal domain"/>
    <property type="match status" value="1"/>
</dbReference>
<evidence type="ECO:0000313" key="2">
    <source>
        <dbReference type="EMBL" id="CAB4322772.1"/>
    </source>
</evidence>
<dbReference type="SUPFAM" id="SSF82171">
    <property type="entry name" value="DPP6 N-terminal domain-like"/>
    <property type="match status" value="1"/>
</dbReference>
<dbReference type="EMBL" id="CAEMXZ010000014">
    <property type="protein sequence ID" value="CAB4322772.1"/>
    <property type="molecule type" value="Genomic_DNA"/>
</dbReference>
<dbReference type="GO" id="GO:0008236">
    <property type="term" value="F:serine-type peptidase activity"/>
    <property type="evidence" value="ECO:0007669"/>
    <property type="project" value="InterPro"/>
</dbReference>
<dbReference type="InterPro" id="IPR011659">
    <property type="entry name" value="WD40"/>
</dbReference>
<dbReference type="InterPro" id="IPR011042">
    <property type="entry name" value="6-blade_b-propeller_TolB-like"/>
</dbReference>
<organism evidence="2">
    <name type="scientific">freshwater metagenome</name>
    <dbReference type="NCBI Taxonomy" id="449393"/>
    <lineage>
        <taxon>unclassified sequences</taxon>
        <taxon>metagenomes</taxon>
        <taxon>ecological metagenomes</taxon>
    </lineage>
</organism>
<dbReference type="PANTHER" id="PTHR43056">
    <property type="entry name" value="PEPTIDASE S9 PROLYL OLIGOPEPTIDASE"/>
    <property type="match status" value="1"/>
</dbReference>
<gene>
    <name evidence="2" type="ORF">UFOPK1392_00509</name>
</gene>
<reference evidence="2" key="1">
    <citation type="submission" date="2020-05" db="EMBL/GenBank/DDBJ databases">
        <authorList>
            <person name="Chiriac C."/>
            <person name="Salcher M."/>
            <person name="Ghai R."/>
            <person name="Kavagutti S V."/>
        </authorList>
    </citation>
    <scope>NUCLEOTIDE SEQUENCE</scope>
</reference>
<dbReference type="InterPro" id="IPR029058">
    <property type="entry name" value="AB_hydrolase_fold"/>
</dbReference>
<name>A0A6J5YGS0_9ZZZZ</name>
<protein>
    <submittedName>
        <fullName evidence="2">Unannotated protein</fullName>
    </submittedName>
</protein>